<dbReference type="RefSeq" id="WP_130148672.1">
    <property type="nucleotide sequence ID" value="NZ_SGSU01000030.1"/>
</dbReference>
<feature type="region of interest" description="Disordered" evidence="1">
    <location>
        <begin position="46"/>
        <end position="72"/>
    </location>
</feature>
<comment type="caution">
    <text evidence="3">The sequence shown here is derived from an EMBL/GenBank/DDBJ whole genome shotgun (WGS) entry which is preliminary data.</text>
</comment>
<keyword evidence="2" id="KW-0812">Transmembrane</keyword>
<dbReference type="Proteomes" id="UP000293483">
    <property type="component" value="Unassembled WGS sequence"/>
</dbReference>
<evidence type="ECO:0000256" key="2">
    <source>
        <dbReference type="SAM" id="Phobius"/>
    </source>
</evidence>
<dbReference type="AlphaFoldDB" id="A0A4Q7ALS9"/>
<keyword evidence="2" id="KW-0472">Membrane</keyword>
<feature type="transmembrane region" description="Helical" evidence="2">
    <location>
        <begin position="15"/>
        <end position="38"/>
    </location>
</feature>
<protein>
    <recommendedName>
        <fullName evidence="5">DUF4199 domain-containing protein</fullName>
    </recommendedName>
</protein>
<feature type="compositionally biased region" description="Polar residues" evidence="1">
    <location>
        <begin position="53"/>
        <end position="72"/>
    </location>
</feature>
<organism evidence="3 4">
    <name type="scientific">Acinetobacter bouvetii</name>
    <dbReference type="NCBI Taxonomy" id="202951"/>
    <lineage>
        <taxon>Bacteria</taxon>
        <taxon>Pseudomonadati</taxon>
        <taxon>Pseudomonadota</taxon>
        <taxon>Gammaproteobacteria</taxon>
        <taxon>Moraxellales</taxon>
        <taxon>Moraxellaceae</taxon>
        <taxon>Acinetobacter</taxon>
    </lineage>
</organism>
<evidence type="ECO:0000313" key="3">
    <source>
        <dbReference type="EMBL" id="RZG63963.1"/>
    </source>
</evidence>
<evidence type="ECO:0000256" key="1">
    <source>
        <dbReference type="SAM" id="MobiDB-lite"/>
    </source>
</evidence>
<evidence type="ECO:0000313" key="4">
    <source>
        <dbReference type="Proteomes" id="UP000293483"/>
    </source>
</evidence>
<sequence length="72" mass="7977">MKNNSSSDDLESTTLGWKFVAIVAVITTIFFTFLYLAMTSDPDYMPNRKPKVTVQQDAQASTPQPAEKSSSE</sequence>
<gene>
    <name evidence="3" type="ORF">EXE25_18045</name>
</gene>
<reference evidence="3 4" key="1">
    <citation type="submission" date="2019-02" db="EMBL/GenBank/DDBJ databases">
        <title>The Batch Genome Submission of Acinetobacter spp. strains.</title>
        <authorList>
            <person name="Qin J."/>
            <person name="Hu Y."/>
            <person name="Ye H."/>
            <person name="Wei L."/>
            <person name="Feng Y."/>
            <person name="Zong Z."/>
        </authorList>
    </citation>
    <scope>NUCLEOTIDE SEQUENCE [LARGE SCALE GENOMIC DNA]</scope>
    <source>
        <strain evidence="3 4">WCHABo060081</strain>
    </source>
</reference>
<proteinExistence type="predicted"/>
<evidence type="ECO:0008006" key="5">
    <source>
        <dbReference type="Google" id="ProtNLM"/>
    </source>
</evidence>
<accession>A0A4Q7ALS9</accession>
<dbReference type="EMBL" id="SGSU01000030">
    <property type="protein sequence ID" value="RZG63963.1"/>
    <property type="molecule type" value="Genomic_DNA"/>
</dbReference>
<name>A0A4Q7ALS9_9GAMM</name>
<keyword evidence="2" id="KW-1133">Transmembrane helix</keyword>